<keyword evidence="1" id="KW-1133">Transmembrane helix</keyword>
<dbReference type="EMBL" id="MU128940">
    <property type="protein sequence ID" value="KAF9516296.1"/>
    <property type="molecule type" value="Genomic_DNA"/>
</dbReference>
<keyword evidence="1" id="KW-0472">Membrane</keyword>
<dbReference type="OrthoDB" id="391988at2759"/>
<dbReference type="Proteomes" id="UP000886523">
    <property type="component" value="Unassembled WGS sequence"/>
</dbReference>
<sequence length="130" mass="14556">MTPTVAVATSVPPAVPFVLPTPAGVALASWVYGKYRRTPEILPYLMEYVIDMIIVMSRLFALVDSRGLDRISPAMVNLHKGSIHEQVKSYVTDTTLPGLRPKRTIDRISELVKVEQYRELHAAWIPPDTI</sequence>
<protein>
    <submittedName>
        <fullName evidence="2">Uncharacterized protein</fullName>
    </submittedName>
</protein>
<name>A0A9P6B276_9AGAM</name>
<dbReference type="AlphaFoldDB" id="A0A9P6B276"/>
<accession>A0A9P6B276</accession>
<gene>
    <name evidence="2" type="ORF">BS47DRAFT_1340888</name>
</gene>
<proteinExistence type="predicted"/>
<feature type="transmembrane region" description="Helical" evidence="1">
    <location>
        <begin position="14"/>
        <end position="33"/>
    </location>
</feature>
<comment type="caution">
    <text evidence="2">The sequence shown here is derived from an EMBL/GenBank/DDBJ whole genome shotgun (WGS) entry which is preliminary data.</text>
</comment>
<evidence type="ECO:0000256" key="1">
    <source>
        <dbReference type="SAM" id="Phobius"/>
    </source>
</evidence>
<keyword evidence="1" id="KW-0812">Transmembrane</keyword>
<evidence type="ECO:0000313" key="2">
    <source>
        <dbReference type="EMBL" id="KAF9516296.1"/>
    </source>
</evidence>
<reference evidence="2" key="1">
    <citation type="journal article" date="2020" name="Nat. Commun.">
        <title>Large-scale genome sequencing of mycorrhizal fungi provides insights into the early evolution of symbiotic traits.</title>
        <authorList>
            <person name="Miyauchi S."/>
            <person name="Kiss E."/>
            <person name="Kuo A."/>
            <person name="Drula E."/>
            <person name="Kohler A."/>
            <person name="Sanchez-Garcia M."/>
            <person name="Morin E."/>
            <person name="Andreopoulos B."/>
            <person name="Barry K.W."/>
            <person name="Bonito G."/>
            <person name="Buee M."/>
            <person name="Carver A."/>
            <person name="Chen C."/>
            <person name="Cichocki N."/>
            <person name="Clum A."/>
            <person name="Culley D."/>
            <person name="Crous P.W."/>
            <person name="Fauchery L."/>
            <person name="Girlanda M."/>
            <person name="Hayes R.D."/>
            <person name="Keri Z."/>
            <person name="LaButti K."/>
            <person name="Lipzen A."/>
            <person name="Lombard V."/>
            <person name="Magnuson J."/>
            <person name="Maillard F."/>
            <person name="Murat C."/>
            <person name="Nolan M."/>
            <person name="Ohm R.A."/>
            <person name="Pangilinan J."/>
            <person name="Pereira M.F."/>
            <person name="Perotto S."/>
            <person name="Peter M."/>
            <person name="Pfister S."/>
            <person name="Riley R."/>
            <person name="Sitrit Y."/>
            <person name="Stielow J.B."/>
            <person name="Szollosi G."/>
            <person name="Zifcakova L."/>
            <person name="Stursova M."/>
            <person name="Spatafora J.W."/>
            <person name="Tedersoo L."/>
            <person name="Vaario L.M."/>
            <person name="Yamada A."/>
            <person name="Yan M."/>
            <person name="Wang P."/>
            <person name="Xu J."/>
            <person name="Bruns T."/>
            <person name="Baldrian P."/>
            <person name="Vilgalys R."/>
            <person name="Dunand C."/>
            <person name="Henrissat B."/>
            <person name="Grigoriev I.V."/>
            <person name="Hibbett D."/>
            <person name="Nagy L.G."/>
            <person name="Martin F.M."/>
        </authorList>
    </citation>
    <scope>NUCLEOTIDE SEQUENCE</scope>
    <source>
        <strain evidence="2">UP504</strain>
    </source>
</reference>
<keyword evidence="3" id="KW-1185">Reference proteome</keyword>
<organism evidence="2 3">
    <name type="scientific">Hydnum rufescens UP504</name>
    <dbReference type="NCBI Taxonomy" id="1448309"/>
    <lineage>
        <taxon>Eukaryota</taxon>
        <taxon>Fungi</taxon>
        <taxon>Dikarya</taxon>
        <taxon>Basidiomycota</taxon>
        <taxon>Agaricomycotina</taxon>
        <taxon>Agaricomycetes</taxon>
        <taxon>Cantharellales</taxon>
        <taxon>Hydnaceae</taxon>
        <taxon>Hydnum</taxon>
    </lineage>
</organism>
<evidence type="ECO:0000313" key="3">
    <source>
        <dbReference type="Proteomes" id="UP000886523"/>
    </source>
</evidence>